<keyword evidence="3" id="KW-0472">Membrane</keyword>
<feature type="transmembrane region" description="Helical" evidence="3">
    <location>
        <begin position="855"/>
        <end position="873"/>
    </location>
</feature>
<feature type="compositionally biased region" description="Acidic residues" evidence="2">
    <location>
        <begin position="452"/>
        <end position="464"/>
    </location>
</feature>
<evidence type="ECO:0000256" key="3">
    <source>
        <dbReference type="SAM" id="Phobius"/>
    </source>
</evidence>
<feature type="region of interest" description="Disordered" evidence="2">
    <location>
        <begin position="308"/>
        <end position="344"/>
    </location>
</feature>
<dbReference type="EMBL" id="LT635764">
    <property type="protein sequence ID" value="SGZ49808.1"/>
    <property type="molecule type" value="Genomic_DNA"/>
</dbReference>
<dbReference type="InterPro" id="IPR010619">
    <property type="entry name" value="ThrE-like_N"/>
</dbReference>
<comment type="similarity">
    <text evidence="1">Belongs to the ThrE exporter (TC 2.A.79) family.</text>
</comment>
<feature type="region of interest" description="Disordered" evidence="2">
    <location>
        <begin position="435"/>
        <end position="495"/>
    </location>
</feature>
<protein>
    <submittedName>
        <fullName evidence="5">CIC11C00000002147</fullName>
    </submittedName>
</protein>
<evidence type="ECO:0000313" key="6">
    <source>
        <dbReference type="Proteomes" id="UP000182259"/>
    </source>
</evidence>
<dbReference type="Pfam" id="PF06738">
    <property type="entry name" value="ThrE"/>
    <property type="match status" value="1"/>
</dbReference>
<dbReference type="AlphaFoldDB" id="A0A1L0D1G5"/>
<feature type="transmembrane region" description="Helical" evidence="3">
    <location>
        <begin position="913"/>
        <end position="932"/>
    </location>
</feature>
<evidence type="ECO:0000256" key="2">
    <source>
        <dbReference type="SAM" id="MobiDB-lite"/>
    </source>
</evidence>
<dbReference type="GO" id="GO:0022857">
    <property type="term" value="F:transmembrane transporter activity"/>
    <property type="evidence" value="ECO:0007669"/>
    <property type="project" value="InterPro"/>
</dbReference>
<evidence type="ECO:0000313" key="5">
    <source>
        <dbReference type="EMBL" id="SGZ49808.1"/>
    </source>
</evidence>
<keyword evidence="3" id="KW-1133">Transmembrane helix</keyword>
<feature type="compositionally biased region" description="Basic and acidic residues" evidence="2">
    <location>
        <begin position="308"/>
        <end position="321"/>
    </location>
</feature>
<feature type="transmembrane region" description="Helical" evidence="3">
    <location>
        <begin position="741"/>
        <end position="762"/>
    </location>
</feature>
<feature type="transmembrane region" description="Helical" evidence="3">
    <location>
        <begin position="671"/>
        <end position="691"/>
    </location>
</feature>
<feature type="compositionally biased region" description="Polar residues" evidence="2">
    <location>
        <begin position="442"/>
        <end position="451"/>
    </location>
</feature>
<accession>A0A1L0D1G5</accession>
<feature type="transmembrane region" description="Helical" evidence="3">
    <location>
        <begin position="829"/>
        <end position="848"/>
    </location>
</feature>
<feature type="transmembrane region" description="Helical" evidence="3">
    <location>
        <begin position="807"/>
        <end position="823"/>
    </location>
</feature>
<feature type="region of interest" description="Disordered" evidence="2">
    <location>
        <begin position="1"/>
        <end position="44"/>
    </location>
</feature>
<organism evidence="5 6">
    <name type="scientific">Sungouiella intermedia</name>
    <dbReference type="NCBI Taxonomy" id="45354"/>
    <lineage>
        <taxon>Eukaryota</taxon>
        <taxon>Fungi</taxon>
        <taxon>Dikarya</taxon>
        <taxon>Ascomycota</taxon>
        <taxon>Saccharomycotina</taxon>
        <taxon>Pichiomycetes</taxon>
        <taxon>Metschnikowiaceae</taxon>
        <taxon>Sungouiella</taxon>
    </lineage>
</organism>
<feature type="transmembrane region" description="Helical" evidence="3">
    <location>
        <begin position="697"/>
        <end position="720"/>
    </location>
</feature>
<feature type="compositionally biased region" description="Polar residues" evidence="2">
    <location>
        <begin position="323"/>
        <end position="333"/>
    </location>
</feature>
<name>A0A1L0D1G5_9ASCO</name>
<evidence type="ECO:0000256" key="1">
    <source>
        <dbReference type="ARBA" id="ARBA00034125"/>
    </source>
</evidence>
<dbReference type="PANTHER" id="PTHR31082">
    <property type="entry name" value="PHEROMONE-REGULATED MEMBRANE PROTEIN 10"/>
    <property type="match status" value="1"/>
</dbReference>
<feature type="transmembrane region" description="Helical" evidence="3">
    <location>
        <begin position="782"/>
        <end position="800"/>
    </location>
</feature>
<sequence>MSRSEGFSSSDEENYAPRINLPNVNLASNRKKDKSQSNFSKAKKKFSTNKAIKFPDLTNYRGSYVSNSSNVSSNVSSDVESDPGSLTAQTPEGGSLPNFWFNPHLQNQTIQSEESEASDTDHHNYPTNVYDVDSSEDEGPLDTHYSRRLLKSLKSNRNEMDITDIQRTESGSHLYRSSESRKGGIKLIFRKMSLVDQAMQDDPAAPSRSDTFLGRVLNFGGGGMSGGGLAPGASKSGEDTIDEEKEIGGQPEDHLVEMKNLNFAELNEEAQNLILAHAPEVRNQVKFREPSADAAGDSAVRLLDETYNSHEGSSSDHDKTHSRTPTDTSSHFYQPNPDLLREDLDDDLRDDDYFEENGYVAPPKQVHAGVLSSLLKLYQNTQGSKSTSTFASQGTTLADEQFGGFDSGYSLKNVSSHDFTQLRSHLKLGPKKLAGKFRHSKSPPQALTSPQDSDDAYEKDDLDGEAAQLPSFHNAKPKVPKSDKKMPQKLGKKLKKRDEKLRITVHIADILQRQRFIIRMCRALMMYGAPTHRLEEYMVMTSRVLEIDGQFVYFPGTMIVAFGDAATRTSEVHLVRCAQGLNLSKLSDTHKIYKDVIHDLIGVEEASLKLEELMKRSNNFSPWKCVLLYGLGSACVCTWGFGGGWLDIPVAFGIGLMIGYLQFFMSSMSNLYSSVFEVTASIVVSFLARGIGSIRGGNLFCFGAIAQGSLALILPGYIILCGSLELQSKNLVAGSVRMFYAIIYSLFLGFGITLGAALYGWVDSNATDAATCSSDHSLDDKWRILFVPLFSLCLGLINQARWRQTPVMILISSIAYVGTYFAGKHFSNVTEFTAAIGAFIIGILGNMYSRLGRGMAVAAMLPAIFVQVPSGIASKSTLLAGVDTANKITNSSSASTDASDISSLSFGATMVEVSIGISVGLFAAAIVVYPFGKRRTGLFTM</sequence>
<feature type="domain" description="Threonine/serine exporter-like N-terminal" evidence="4">
    <location>
        <begin position="515"/>
        <end position="758"/>
    </location>
</feature>
<gene>
    <name evidence="5" type="ORF">SAMEA4029009_CIC11G00000002147</name>
</gene>
<feature type="transmembrane region" description="Helical" evidence="3">
    <location>
        <begin position="648"/>
        <end position="664"/>
    </location>
</feature>
<dbReference type="PANTHER" id="PTHR31082:SF4">
    <property type="entry name" value="PHEROMONE-REGULATED MEMBRANE PROTEIN 10"/>
    <property type="match status" value="1"/>
</dbReference>
<keyword evidence="3" id="KW-0812">Transmembrane</keyword>
<feature type="compositionally biased region" description="Low complexity" evidence="2">
    <location>
        <begin position="65"/>
        <end position="77"/>
    </location>
</feature>
<reference evidence="5 6" key="1">
    <citation type="submission" date="2016-10" db="EMBL/GenBank/DDBJ databases">
        <authorList>
            <person name="de Groot N.N."/>
        </authorList>
    </citation>
    <scope>NUCLEOTIDE SEQUENCE [LARGE SCALE GENOMIC DNA]</scope>
    <source>
        <strain evidence="5 6">PYCC 4715</strain>
    </source>
</reference>
<proteinExistence type="inferred from homology"/>
<feature type="region of interest" description="Disordered" evidence="2">
    <location>
        <begin position="57"/>
        <end position="142"/>
    </location>
</feature>
<dbReference type="Proteomes" id="UP000182259">
    <property type="component" value="Chromosome I"/>
</dbReference>
<evidence type="ECO:0000259" key="4">
    <source>
        <dbReference type="Pfam" id="PF06738"/>
    </source>
</evidence>
<dbReference type="InterPro" id="IPR051361">
    <property type="entry name" value="ThrE/Ser_Exporter"/>
</dbReference>